<evidence type="ECO:0000313" key="2">
    <source>
        <dbReference type="EMBL" id="AKN39157.1"/>
    </source>
</evidence>
<sequence>MKDKPKNMKAMAEAVANIVVARTKKITNEDIHSNKKTNELMHLGKEQASRMRDSAESLNTLKNNFNYVRKQIAATGLYHHLLKNKIKKLDKQIKSTVTISDILRKSISVDDFAKKIKQKRNEYLTKSDEKYQSGSVEDAKKFSDIADELGKLRIYPEPYYQFSLTSSELEIVNNRSEETKINKMEDKVSIGVNAYIELAKRLIRDDYYIRRGLGLAMISGRRMSEVFVSAKFQPLDEDSYLFSGAIKKDLERGSFADEEEHEIPCLIDVDEFMYYFNLFREDEKVIELADKCRESGSFTPVNRSIGFLTRYNAQKSLQALNGDRDAESWKFSDSRAMSVAVAWYLESKKPKGQRIEDEVIFYRKYLAHKDVETMLHYREFFVVPDSELQGKTLLDKLHDADEDVLRYATRSNLTTDRILKVHDYLCDYVSKNPDAKINKALLKRQKKKGGIGAAHDVAVEYFEMIKPYIG</sequence>
<evidence type="ECO:0000259" key="1">
    <source>
        <dbReference type="Pfam" id="PF16684"/>
    </source>
</evidence>
<dbReference type="InterPro" id="IPR038280">
    <property type="entry name" value="ResT/TelK_cat_sf"/>
</dbReference>
<organism evidence="2">
    <name type="scientific">Vibrio kanaloae</name>
    <dbReference type="NCBI Taxonomy" id="170673"/>
    <lineage>
        <taxon>Bacteria</taxon>
        <taxon>Pseudomonadati</taxon>
        <taxon>Pseudomonadota</taxon>
        <taxon>Gammaproteobacteria</taxon>
        <taxon>Vibrionales</taxon>
        <taxon>Vibrionaceae</taxon>
        <taxon>Vibrio</taxon>
    </lineage>
</organism>
<feature type="domain" description="Telomere resolvase ResT/TelK catalytic" evidence="1">
    <location>
        <begin position="190"/>
        <end position="380"/>
    </location>
</feature>
<reference evidence="2" key="1">
    <citation type="journal article" date="2015" name="MBio">
        <title>Eco-Evolutionary Dynamics of Episomes among Ecologically Cohesive Bacterial Populations.</title>
        <authorList>
            <person name="Xue H."/>
            <person name="Cordero O.X."/>
            <person name="Camas F.M."/>
            <person name="Trimble W."/>
            <person name="Meyer F."/>
            <person name="Guglielmini J."/>
            <person name="Rocha E.P."/>
            <person name="Polz M.F."/>
        </authorList>
    </citation>
    <scope>NUCLEOTIDE SEQUENCE</scope>
    <source>
        <strain evidence="2">5S_239</strain>
    </source>
</reference>
<dbReference type="EMBL" id="KP795637">
    <property type="protein sequence ID" value="AKN39157.1"/>
    <property type="molecule type" value="Genomic_DNA"/>
</dbReference>
<dbReference type="Pfam" id="PF16684">
    <property type="entry name" value="ResT-TelK_cat"/>
    <property type="match status" value="1"/>
</dbReference>
<dbReference type="AlphaFoldDB" id="A0A0H3ZX69"/>
<accession>A0A0H3ZX69</accession>
<protein>
    <recommendedName>
        <fullName evidence="1">Telomere resolvase ResT/TelK catalytic domain-containing protein</fullName>
    </recommendedName>
</protein>
<dbReference type="InterPro" id="IPR032047">
    <property type="entry name" value="ResT/TelK_cat"/>
</dbReference>
<name>A0A0H3ZX69_9VIBR</name>
<dbReference type="Gene3D" id="1.10.443.30">
    <property type="entry name" value="Telomere resolvase"/>
    <property type="match status" value="1"/>
</dbReference>
<proteinExistence type="predicted"/>